<feature type="non-terminal residue" evidence="1">
    <location>
        <position position="113"/>
    </location>
</feature>
<organism evidence="1 2">
    <name type="scientific">Cercophora newfieldiana</name>
    <dbReference type="NCBI Taxonomy" id="92897"/>
    <lineage>
        <taxon>Eukaryota</taxon>
        <taxon>Fungi</taxon>
        <taxon>Dikarya</taxon>
        <taxon>Ascomycota</taxon>
        <taxon>Pezizomycotina</taxon>
        <taxon>Sordariomycetes</taxon>
        <taxon>Sordariomycetidae</taxon>
        <taxon>Sordariales</taxon>
        <taxon>Lasiosphaeriaceae</taxon>
        <taxon>Cercophora</taxon>
    </lineage>
</organism>
<proteinExistence type="predicted"/>
<dbReference type="Proteomes" id="UP001174936">
    <property type="component" value="Unassembled WGS sequence"/>
</dbReference>
<dbReference type="AlphaFoldDB" id="A0AA39YC04"/>
<protein>
    <submittedName>
        <fullName evidence="1">Uncharacterized protein</fullName>
    </submittedName>
</protein>
<evidence type="ECO:0000313" key="2">
    <source>
        <dbReference type="Proteomes" id="UP001174936"/>
    </source>
</evidence>
<dbReference type="EMBL" id="JAULSV010000003">
    <property type="protein sequence ID" value="KAK0648702.1"/>
    <property type="molecule type" value="Genomic_DNA"/>
</dbReference>
<reference evidence="1" key="1">
    <citation type="submission" date="2023-06" db="EMBL/GenBank/DDBJ databases">
        <title>Genome-scale phylogeny and comparative genomics of the fungal order Sordariales.</title>
        <authorList>
            <consortium name="Lawrence Berkeley National Laboratory"/>
            <person name="Hensen N."/>
            <person name="Bonometti L."/>
            <person name="Westerberg I."/>
            <person name="Brannstrom I.O."/>
            <person name="Guillou S."/>
            <person name="Cros-Aarteil S."/>
            <person name="Calhoun S."/>
            <person name="Haridas S."/>
            <person name="Kuo A."/>
            <person name="Mondo S."/>
            <person name="Pangilinan J."/>
            <person name="Riley R."/>
            <person name="Labutti K."/>
            <person name="Andreopoulos B."/>
            <person name="Lipzen A."/>
            <person name="Chen C."/>
            <person name="Yanf M."/>
            <person name="Daum C."/>
            <person name="Ng V."/>
            <person name="Clum A."/>
            <person name="Steindorff A."/>
            <person name="Ohm R."/>
            <person name="Martin F."/>
            <person name="Silar P."/>
            <person name="Natvig D."/>
            <person name="Lalanne C."/>
            <person name="Gautier V."/>
            <person name="Ament-Velasquez S.L."/>
            <person name="Kruys A."/>
            <person name="Hutchinson M.I."/>
            <person name="Powell A.J."/>
            <person name="Barry K."/>
            <person name="Miller A.N."/>
            <person name="Grigoriev I.V."/>
            <person name="Debuchy R."/>
            <person name="Gladieux P."/>
            <person name="Thoren M.H."/>
            <person name="Johannesson H."/>
        </authorList>
    </citation>
    <scope>NUCLEOTIDE SEQUENCE</scope>
    <source>
        <strain evidence="1">SMH2532-1</strain>
    </source>
</reference>
<name>A0AA39YC04_9PEZI</name>
<evidence type="ECO:0000313" key="1">
    <source>
        <dbReference type="EMBL" id="KAK0648702.1"/>
    </source>
</evidence>
<gene>
    <name evidence="1" type="ORF">B0T16DRAFT_287802</name>
</gene>
<sequence length="113" mass="11654">VNTAVIPSNFGIQTGSGVGANNVPIPADCPPSPSDPRFLGGLASLLTQGFFPDPSVPSPIDLERFNNAGDQSEQTNRERATAMVQVMQSISGTKGVGCPGASFPVVINQQRTG</sequence>
<accession>A0AA39YC04</accession>
<feature type="non-terminal residue" evidence="1">
    <location>
        <position position="1"/>
    </location>
</feature>
<keyword evidence="2" id="KW-1185">Reference proteome</keyword>
<comment type="caution">
    <text evidence="1">The sequence shown here is derived from an EMBL/GenBank/DDBJ whole genome shotgun (WGS) entry which is preliminary data.</text>
</comment>